<keyword evidence="3" id="KW-0408">Iron</keyword>
<reference evidence="6 7" key="1">
    <citation type="submission" date="2019-06" db="EMBL/GenBank/DDBJ databases">
        <title>Evolution of Burkholderia multivorans in the lungs of Cystic Fibrosis patients.</title>
        <authorList>
            <person name="Moreira L.M."/>
        </authorList>
    </citation>
    <scope>NUCLEOTIDE SEQUENCE [LARGE SCALE GENOMIC DNA]</scope>
    <source>
        <strain evidence="6 7">VC13239</strain>
    </source>
</reference>
<dbReference type="InterPro" id="IPR036922">
    <property type="entry name" value="Rieske_2Fe-2S_sf"/>
</dbReference>
<dbReference type="InterPro" id="IPR017941">
    <property type="entry name" value="Rieske_2Fe-2S"/>
</dbReference>
<dbReference type="GO" id="GO:0051213">
    <property type="term" value="F:dioxygenase activity"/>
    <property type="evidence" value="ECO:0007669"/>
    <property type="project" value="UniProtKB-KW"/>
</dbReference>
<dbReference type="PROSITE" id="PS51296">
    <property type="entry name" value="RIESKE"/>
    <property type="match status" value="1"/>
</dbReference>
<keyword evidence="2" id="KW-0479">Metal-binding</keyword>
<evidence type="ECO:0000256" key="1">
    <source>
        <dbReference type="ARBA" id="ARBA00022714"/>
    </source>
</evidence>
<feature type="domain" description="Rieske" evidence="5">
    <location>
        <begin position="10"/>
        <end position="106"/>
    </location>
</feature>
<dbReference type="Proteomes" id="UP001248067">
    <property type="component" value="Unassembled WGS sequence"/>
</dbReference>
<keyword evidence="1" id="KW-0001">2Fe-2S</keyword>
<keyword evidence="6" id="KW-0560">Oxidoreductase</keyword>
<evidence type="ECO:0000313" key="6">
    <source>
        <dbReference type="EMBL" id="MDR8757517.1"/>
    </source>
</evidence>
<dbReference type="EMBL" id="VJSY01000063">
    <property type="protein sequence ID" value="MDR8757517.1"/>
    <property type="molecule type" value="Genomic_DNA"/>
</dbReference>
<dbReference type="PANTHER" id="PTHR21496">
    <property type="entry name" value="FERREDOXIN-RELATED"/>
    <property type="match status" value="1"/>
</dbReference>
<keyword evidence="6" id="KW-0223">Dioxygenase</keyword>
<proteinExistence type="predicted"/>
<dbReference type="Gene3D" id="2.102.10.10">
    <property type="entry name" value="Rieske [2Fe-2S] iron-sulphur domain"/>
    <property type="match status" value="1"/>
</dbReference>
<evidence type="ECO:0000256" key="4">
    <source>
        <dbReference type="ARBA" id="ARBA00023014"/>
    </source>
</evidence>
<organism evidence="6 7">
    <name type="scientific">Burkholderia pseudomultivorans</name>
    <dbReference type="NCBI Taxonomy" id="1207504"/>
    <lineage>
        <taxon>Bacteria</taxon>
        <taxon>Pseudomonadati</taxon>
        <taxon>Pseudomonadota</taxon>
        <taxon>Betaproteobacteria</taxon>
        <taxon>Burkholderiales</taxon>
        <taxon>Burkholderiaceae</taxon>
        <taxon>Burkholderia</taxon>
        <taxon>Burkholderia cepacia complex</taxon>
    </lineage>
</organism>
<sequence length="109" mass="11806">MQGDLTTTWTRICDVKDVAAGECLRVEVDGFPPLVIFNLEGEFFVTADTCTHGDASLSEGFVDGDEIECPWHAGRFCIRTGEATGFPAVEALKVYAVTVSDDAVMLRSN</sequence>
<name>A0ABU2EC96_9BURK</name>
<keyword evidence="4" id="KW-0411">Iron-sulfur</keyword>
<gene>
    <name evidence="6" type="primary">bphF</name>
    <name evidence="6" type="ORF">FEQ00_05971</name>
</gene>
<evidence type="ECO:0000256" key="2">
    <source>
        <dbReference type="ARBA" id="ARBA00022723"/>
    </source>
</evidence>
<evidence type="ECO:0000259" key="5">
    <source>
        <dbReference type="PROSITE" id="PS51296"/>
    </source>
</evidence>
<accession>A0ABU2EC96</accession>
<evidence type="ECO:0000313" key="7">
    <source>
        <dbReference type="Proteomes" id="UP001248067"/>
    </source>
</evidence>
<dbReference type="RefSeq" id="WP_081350677.1">
    <property type="nucleotide sequence ID" value="NZ_CADFDQ010000040.1"/>
</dbReference>
<dbReference type="Pfam" id="PF00355">
    <property type="entry name" value="Rieske"/>
    <property type="match status" value="1"/>
</dbReference>
<protein>
    <submittedName>
        <fullName evidence="6">Biphenyl dioxygenase system ferredoxin subunit</fullName>
    </submittedName>
</protein>
<dbReference type="PANTHER" id="PTHR21496:SF23">
    <property type="entry name" value="3-PHENYLPROPIONATE_CINNAMIC ACID DIOXYGENASE FERREDOXIN SUBUNIT"/>
    <property type="match status" value="1"/>
</dbReference>
<dbReference type="SUPFAM" id="SSF50022">
    <property type="entry name" value="ISP domain"/>
    <property type="match status" value="1"/>
</dbReference>
<keyword evidence="7" id="KW-1185">Reference proteome</keyword>
<comment type="caution">
    <text evidence="6">The sequence shown here is derived from an EMBL/GenBank/DDBJ whole genome shotgun (WGS) entry which is preliminary data.</text>
</comment>
<dbReference type="CDD" id="cd03528">
    <property type="entry name" value="Rieske_RO_ferredoxin"/>
    <property type="match status" value="1"/>
</dbReference>
<evidence type="ECO:0000256" key="3">
    <source>
        <dbReference type="ARBA" id="ARBA00023004"/>
    </source>
</evidence>